<evidence type="ECO:0000313" key="8">
    <source>
        <dbReference type="EMBL" id="CAG8596378.1"/>
    </source>
</evidence>
<keyword evidence="4 6" id="KW-1133">Transmembrane helix</keyword>
<keyword evidence="5 6" id="KW-0472">Membrane</keyword>
<dbReference type="AlphaFoldDB" id="A0A9N9GAH5"/>
<evidence type="ECO:0000313" key="9">
    <source>
        <dbReference type="Proteomes" id="UP000789831"/>
    </source>
</evidence>
<dbReference type="GO" id="GO:0005886">
    <property type="term" value="C:plasma membrane"/>
    <property type="evidence" value="ECO:0007669"/>
    <property type="project" value="UniProtKB-SubCell"/>
</dbReference>
<feature type="region of interest" description="Disordered" evidence="7">
    <location>
        <begin position="60"/>
        <end position="88"/>
    </location>
</feature>
<evidence type="ECO:0000256" key="2">
    <source>
        <dbReference type="ARBA" id="ARBA00007168"/>
    </source>
</evidence>
<evidence type="ECO:0000256" key="3">
    <source>
        <dbReference type="ARBA" id="ARBA00022692"/>
    </source>
</evidence>
<keyword evidence="9" id="KW-1185">Reference proteome</keyword>
<comment type="caution">
    <text evidence="6">Lacks conserved residue(s) required for the propagation of feature annotation.</text>
</comment>
<organism evidence="8 9">
    <name type="scientific">Ambispora gerdemannii</name>
    <dbReference type="NCBI Taxonomy" id="144530"/>
    <lineage>
        <taxon>Eukaryota</taxon>
        <taxon>Fungi</taxon>
        <taxon>Fungi incertae sedis</taxon>
        <taxon>Mucoromycota</taxon>
        <taxon>Glomeromycotina</taxon>
        <taxon>Glomeromycetes</taxon>
        <taxon>Archaeosporales</taxon>
        <taxon>Ambisporaceae</taxon>
        <taxon>Ambispora</taxon>
    </lineage>
</organism>
<evidence type="ECO:0000256" key="7">
    <source>
        <dbReference type="SAM" id="MobiDB-lite"/>
    </source>
</evidence>
<evidence type="ECO:0000256" key="6">
    <source>
        <dbReference type="RuleBase" id="RU368066"/>
    </source>
</evidence>
<dbReference type="OrthoDB" id="420519at2759"/>
<keyword evidence="3 6" id="KW-0812">Transmembrane</keyword>
<comment type="subcellular location">
    <subcellularLocation>
        <location evidence="6">Cell membrane</location>
        <topology evidence="6">Multi-pass membrane protein</topology>
    </subcellularLocation>
    <subcellularLocation>
        <location evidence="1">Membrane</location>
        <topology evidence="1">Multi-pass membrane protein</topology>
    </subcellularLocation>
</comment>
<reference evidence="8" key="1">
    <citation type="submission" date="2021-06" db="EMBL/GenBank/DDBJ databases">
        <authorList>
            <person name="Kallberg Y."/>
            <person name="Tangrot J."/>
            <person name="Rosling A."/>
        </authorList>
    </citation>
    <scope>NUCLEOTIDE SEQUENCE</scope>
    <source>
        <strain evidence="8">MT106</strain>
    </source>
</reference>
<dbReference type="Pfam" id="PF04515">
    <property type="entry name" value="Choline_transpo"/>
    <property type="match status" value="1"/>
</dbReference>
<feature type="transmembrane region" description="Helical" evidence="6">
    <location>
        <begin position="199"/>
        <end position="219"/>
    </location>
</feature>
<name>A0A9N9GAH5_9GLOM</name>
<gene>
    <name evidence="8" type="ORF">AGERDE_LOCUS8870</name>
</gene>
<comment type="caution">
    <text evidence="8">The sequence shown here is derived from an EMBL/GenBank/DDBJ whole genome shotgun (WGS) entry which is preliminary data.</text>
</comment>
<feature type="transmembrane region" description="Helical" evidence="6">
    <location>
        <begin position="289"/>
        <end position="312"/>
    </location>
</feature>
<dbReference type="PANTHER" id="PTHR12385">
    <property type="entry name" value="CHOLINE TRANSPORTER-LIKE (SLC FAMILY 44)"/>
    <property type="match status" value="1"/>
</dbReference>
<dbReference type="GO" id="GO:0022857">
    <property type="term" value="F:transmembrane transporter activity"/>
    <property type="evidence" value="ECO:0007669"/>
    <property type="project" value="UniProtKB-UniRule"/>
</dbReference>
<feature type="region of interest" description="Disordered" evidence="7">
    <location>
        <begin position="1"/>
        <end position="21"/>
    </location>
</feature>
<comment type="function">
    <text evidence="6">Probably involved in transport through the plasma membrane.</text>
</comment>
<dbReference type="Proteomes" id="UP000789831">
    <property type="component" value="Unassembled WGS sequence"/>
</dbReference>
<feature type="transmembrane region" description="Helical" evidence="6">
    <location>
        <begin position="318"/>
        <end position="340"/>
    </location>
</feature>
<proteinExistence type="inferred from homology"/>
<evidence type="ECO:0000256" key="4">
    <source>
        <dbReference type="ARBA" id="ARBA00022989"/>
    </source>
</evidence>
<dbReference type="InterPro" id="IPR007603">
    <property type="entry name" value="Choline_transptr-like"/>
</dbReference>
<evidence type="ECO:0000256" key="5">
    <source>
        <dbReference type="ARBA" id="ARBA00023136"/>
    </source>
</evidence>
<accession>A0A9N9GAH5</accession>
<comment type="similarity">
    <text evidence="2 6">Belongs to the CTL (choline transporter-like) family.</text>
</comment>
<dbReference type="PANTHER" id="PTHR12385:SF88">
    <property type="entry name" value="CHOLINE TRANSPORTER-LIKE PROTEIN CTL1"/>
    <property type="match status" value="1"/>
</dbReference>
<feature type="transmembrane region" description="Helical" evidence="6">
    <location>
        <begin position="126"/>
        <end position="152"/>
    </location>
</feature>
<evidence type="ECO:0000256" key="1">
    <source>
        <dbReference type="ARBA" id="ARBA00004141"/>
    </source>
</evidence>
<dbReference type="EMBL" id="CAJVPL010002020">
    <property type="protein sequence ID" value="CAG8596378.1"/>
    <property type="molecule type" value="Genomic_DNA"/>
</dbReference>
<protein>
    <recommendedName>
        <fullName evidence="6">Protein PNS1</fullName>
    </recommendedName>
</protein>
<sequence length="374" mass="42167">MFSEFAKSTLSRRDDSSTNSNPSVFFSVPSIAIDADLQEAIPLQESRELSSIDYQDDYQETEHTLEISPEPPYNTHTPASIYLDEQPPLNNRRNSLSEGLLSSTSLPPPLVSTSGHSRQNYKDPHFAILFLTGMDSRTISFIIFYIFMYFWASAVFSNIQRVTLAGVVSNWYFHRHTSERFSSKMITKLAAIRATTSSFGTVCLGALILSTIQTIKYIVFQLKKRSGSRIFSCIACLQCFEVLIENLNNYALIYVGISGANFRSSAEFTTKLLRRNLISGLITDLYTKFILSIGSLLISLICGFATFVYATHSLEPRYGYIVGIMASLIPYYISQFYAYIMMNTIDALFLCYALDLDNNTNHCHLAHATFSELE</sequence>